<name>A0A382WX49_9ZZZZ</name>
<dbReference type="EMBL" id="UINC01162907">
    <property type="protein sequence ID" value="SVD62915.1"/>
    <property type="molecule type" value="Genomic_DNA"/>
</dbReference>
<proteinExistence type="predicted"/>
<dbReference type="AlphaFoldDB" id="A0A382WX49"/>
<reference evidence="1" key="1">
    <citation type="submission" date="2018-05" db="EMBL/GenBank/DDBJ databases">
        <authorList>
            <person name="Lanie J.A."/>
            <person name="Ng W.-L."/>
            <person name="Kazmierczak K.M."/>
            <person name="Andrzejewski T.M."/>
            <person name="Davidsen T.M."/>
            <person name="Wayne K.J."/>
            <person name="Tettelin H."/>
            <person name="Glass J.I."/>
            <person name="Rusch D."/>
            <person name="Podicherti R."/>
            <person name="Tsui H.-C.T."/>
            <person name="Winkler M.E."/>
        </authorList>
    </citation>
    <scope>NUCLEOTIDE SEQUENCE</scope>
</reference>
<protein>
    <submittedName>
        <fullName evidence="1">Uncharacterized protein</fullName>
    </submittedName>
</protein>
<feature type="non-terminal residue" evidence="1">
    <location>
        <position position="1"/>
    </location>
</feature>
<accession>A0A382WX49</accession>
<evidence type="ECO:0000313" key="1">
    <source>
        <dbReference type="EMBL" id="SVD62915.1"/>
    </source>
</evidence>
<sequence>IRTVKTLHSPCDPGSKENNMNEYELEMGPGGRFAGDGRVNHNSQSYSIHKGASAYNGSTILGLTRNWVGADSFAADCGQLLPVQSIDKDGNGQYDDDPASMAAAQKRADSIYRHPSGQILYSNPMKEGHAISNDWDRYLCAGHNNKSYHGNIPSVGFVGPDVDSTVTFAGAGGQCYSLKSLVMEGLTANQGQLLRSDGSASLVNDVQLKQAVQEHREAKASWIFPLEVLSQPHQAVRN</sequence>
<gene>
    <name evidence="1" type="ORF">METZ01_LOCUS415769</name>
</gene>
<organism evidence="1">
    <name type="scientific">marine metagenome</name>
    <dbReference type="NCBI Taxonomy" id="408172"/>
    <lineage>
        <taxon>unclassified sequences</taxon>
        <taxon>metagenomes</taxon>
        <taxon>ecological metagenomes</taxon>
    </lineage>
</organism>